<organism evidence="2 3">
    <name type="scientific">Paracoccus stylophorae</name>
    <dbReference type="NCBI Taxonomy" id="659350"/>
    <lineage>
        <taxon>Bacteria</taxon>
        <taxon>Pseudomonadati</taxon>
        <taxon>Pseudomonadota</taxon>
        <taxon>Alphaproteobacteria</taxon>
        <taxon>Rhodobacterales</taxon>
        <taxon>Paracoccaceae</taxon>
        <taxon>Paracoccus</taxon>
    </lineage>
</organism>
<dbReference type="InterPro" id="IPR025227">
    <property type="entry name" value="DUF4169"/>
</dbReference>
<evidence type="ECO:0000256" key="1">
    <source>
        <dbReference type="SAM" id="MobiDB-lite"/>
    </source>
</evidence>
<sequence>MSGTINLRQVRKQRQRAKKRAQADANAAKFGESKPIRAARAAESARAARDHDAHKRDDD</sequence>
<proteinExistence type="predicted"/>
<feature type="compositionally biased region" description="Basic and acidic residues" evidence="1">
    <location>
        <begin position="46"/>
        <end position="59"/>
    </location>
</feature>
<accession>A0ABY7SQX2</accession>
<name>A0ABY7SQX2_9RHOB</name>
<evidence type="ECO:0000313" key="2">
    <source>
        <dbReference type="EMBL" id="WCR09373.1"/>
    </source>
</evidence>
<dbReference type="RefSeq" id="WP_272857484.1">
    <property type="nucleotide sequence ID" value="NZ_CP067134.1"/>
</dbReference>
<evidence type="ECO:0000313" key="3">
    <source>
        <dbReference type="Proteomes" id="UP001218412"/>
    </source>
</evidence>
<feature type="compositionally biased region" description="Basic residues" evidence="1">
    <location>
        <begin position="9"/>
        <end position="20"/>
    </location>
</feature>
<dbReference type="EMBL" id="CP067134">
    <property type="protein sequence ID" value="WCR09373.1"/>
    <property type="molecule type" value="Genomic_DNA"/>
</dbReference>
<dbReference type="Proteomes" id="UP001218412">
    <property type="component" value="Chromosome"/>
</dbReference>
<feature type="region of interest" description="Disordered" evidence="1">
    <location>
        <begin position="1"/>
        <end position="59"/>
    </location>
</feature>
<dbReference type="Pfam" id="PF13770">
    <property type="entry name" value="DUF4169"/>
    <property type="match status" value="1"/>
</dbReference>
<reference evidence="2 3" key="1">
    <citation type="submission" date="2021-01" db="EMBL/GenBank/DDBJ databases">
        <title>Biogeographic distribution of Paracoccus.</title>
        <authorList>
            <person name="Hollensteiner J."/>
            <person name="Leineberger J."/>
            <person name="Brinkhoff T."/>
            <person name="Daniel R."/>
        </authorList>
    </citation>
    <scope>NUCLEOTIDE SEQUENCE [LARGE SCALE GENOMIC DNA]</scope>
    <source>
        <strain evidence="2 3">LMG25392</strain>
    </source>
</reference>
<protein>
    <submittedName>
        <fullName evidence="2">DUF4169 family protein</fullName>
    </submittedName>
</protein>
<gene>
    <name evidence="2" type="ORF">JHW45_09545</name>
</gene>
<keyword evidence="3" id="KW-1185">Reference proteome</keyword>